<evidence type="ECO:0000313" key="15">
    <source>
        <dbReference type="Proteomes" id="UP001295444"/>
    </source>
</evidence>
<dbReference type="GO" id="GO:0005886">
    <property type="term" value="C:plasma membrane"/>
    <property type="evidence" value="ECO:0007669"/>
    <property type="project" value="UniProtKB-SubCell"/>
</dbReference>
<dbReference type="InterPro" id="IPR000337">
    <property type="entry name" value="GPCR_3"/>
</dbReference>
<keyword evidence="5 12" id="KW-1133">Transmembrane helix</keyword>
<evidence type="ECO:0000256" key="6">
    <source>
        <dbReference type="ARBA" id="ARBA00023040"/>
    </source>
</evidence>
<evidence type="ECO:0000256" key="3">
    <source>
        <dbReference type="ARBA" id="ARBA00022692"/>
    </source>
</evidence>
<feature type="transmembrane region" description="Helical" evidence="12">
    <location>
        <begin position="756"/>
        <end position="776"/>
    </location>
</feature>
<dbReference type="PRINTS" id="PR00592">
    <property type="entry name" value="CASENSINGR"/>
</dbReference>
<feature type="transmembrane region" description="Helical" evidence="12">
    <location>
        <begin position="721"/>
        <end position="744"/>
    </location>
</feature>
<sequence length="828" mass="93277">MSYLSTSSILSDTTQFSSFFRTIPSDVFQSKGLAQLVLHFSWTWIGLVAVDDDYGRLSIQVIIQELLWGTIGLSFQSSTIPGFGEFVNSANPRSTGDPWIQIFLEKGFGCKYLQQISLIDSWDNSTLCTGNESSHFKLCLAWSGERRTIKAGDRLALEKRLCRMDQEYGLDLIWFLPTPYSVIFRTLFKCHWMDDLIWFLPTPYSACVIKSFQQFQAMRFAVEEINKNPYLLPNVTLGFHIYDSCAGLQLELDGTLMLVTGQNKGIPNFICQEKPPVVAIIGHSISTFSILMAYMLGLYRYPQISHFSTSSILSDKIQFPSFFRTVPSDAFQSKGLAQLILHFGWTWVGLVAVSEDYGQQGIQVIKKEILKGGACVAFMEYIMTNLPDNNAYHLTNVIKQSTAKVIVVFSTVSEMIPLLDEMLKQNVNGNIFVASEGWSTSNVLSVAKYASILSGSIGFSFHSLIIPNFRTYLNSVHPYNIQGEYWAKIFWERTFECTLKDRKNVTNIQDNSTKWCTGNEDLWSIFNSYNDVSSLRGAYNLYTAIYIIAKSLHDLQTCYQGRGPFQDGNCADLKHFEPWQLSHYIYMVRMRLSGREVFFDKNGDPPAVYDIVNWQVSADGRLRQVTVGSYDTTQADGNVFNINASSVRLKSEDGQSKTHVPISVCSQSCPPGFRRVGRKGEPVCCFQCVPCPQGEISNQTEQNTQTQSGTIIVECNEGSNTAFWCMLGYLGLLATISFIVAFLSRRLPDSFNEAKFITFSMLAFLSVWVSYIPASLSARGKYTVAMEIFAILSSSWALVACMFVPKCFIIIFRPYLNSKEHLMGNSKG</sequence>
<evidence type="ECO:0000256" key="5">
    <source>
        <dbReference type="ARBA" id="ARBA00022989"/>
    </source>
</evidence>
<evidence type="ECO:0000256" key="11">
    <source>
        <dbReference type="ARBA" id="ARBA00038492"/>
    </source>
</evidence>
<evidence type="ECO:0000256" key="4">
    <source>
        <dbReference type="ARBA" id="ARBA00022729"/>
    </source>
</evidence>
<dbReference type="Gene3D" id="3.40.50.2300">
    <property type="match status" value="4"/>
</dbReference>
<dbReference type="PRINTS" id="PR00248">
    <property type="entry name" value="GPCRMGR"/>
</dbReference>
<keyword evidence="4" id="KW-0732">Signal</keyword>
<dbReference type="AlphaFoldDB" id="A0AAD1VTC1"/>
<dbReference type="InterPro" id="IPR028082">
    <property type="entry name" value="Peripla_BP_I"/>
</dbReference>
<dbReference type="Gene3D" id="2.10.50.30">
    <property type="entry name" value="GPCR, family 3, nine cysteines domain"/>
    <property type="match status" value="1"/>
</dbReference>
<dbReference type="PROSITE" id="PS50259">
    <property type="entry name" value="G_PROTEIN_RECEP_F3_4"/>
    <property type="match status" value="1"/>
</dbReference>
<keyword evidence="15" id="KW-1185">Reference proteome</keyword>
<dbReference type="GO" id="GO:0050909">
    <property type="term" value="P:sensory perception of taste"/>
    <property type="evidence" value="ECO:0007669"/>
    <property type="project" value="UniProtKB-ARBA"/>
</dbReference>
<dbReference type="Pfam" id="PF00003">
    <property type="entry name" value="7tm_3"/>
    <property type="match status" value="1"/>
</dbReference>
<keyword evidence="2" id="KW-1003">Cell membrane</keyword>
<dbReference type="InterPro" id="IPR017978">
    <property type="entry name" value="GPCR_3_C"/>
</dbReference>
<organism evidence="14 15">
    <name type="scientific">Pelobates cultripes</name>
    <name type="common">Western spadefoot toad</name>
    <dbReference type="NCBI Taxonomy" id="61616"/>
    <lineage>
        <taxon>Eukaryota</taxon>
        <taxon>Metazoa</taxon>
        <taxon>Chordata</taxon>
        <taxon>Craniata</taxon>
        <taxon>Vertebrata</taxon>
        <taxon>Euteleostomi</taxon>
        <taxon>Amphibia</taxon>
        <taxon>Batrachia</taxon>
        <taxon>Anura</taxon>
        <taxon>Pelobatoidea</taxon>
        <taxon>Pelobatidae</taxon>
        <taxon>Pelobates</taxon>
    </lineage>
</organism>
<dbReference type="InterPro" id="IPR000068">
    <property type="entry name" value="GPCR_3_Ca_sens_rcpt-rel"/>
</dbReference>
<dbReference type="Pfam" id="PF01094">
    <property type="entry name" value="ANF_receptor"/>
    <property type="match status" value="2"/>
</dbReference>
<dbReference type="EMBL" id="OW240914">
    <property type="protein sequence ID" value="CAH2272594.1"/>
    <property type="molecule type" value="Genomic_DNA"/>
</dbReference>
<gene>
    <name evidence="14" type="ORF">PECUL_23A059298</name>
</gene>
<evidence type="ECO:0000256" key="1">
    <source>
        <dbReference type="ARBA" id="ARBA00004651"/>
    </source>
</evidence>
<dbReference type="PANTHER" id="PTHR24061:SF598">
    <property type="entry name" value="EXTRACELLULAR CALCIUM-SENSING RECEPTOR"/>
    <property type="match status" value="1"/>
</dbReference>
<dbReference type="FunFam" id="3.40.50.2300:FF:000016">
    <property type="entry name" value="Taste 1 receptor member 2"/>
    <property type="match status" value="1"/>
</dbReference>
<evidence type="ECO:0000256" key="8">
    <source>
        <dbReference type="ARBA" id="ARBA00023170"/>
    </source>
</evidence>
<dbReference type="PROSITE" id="PS00981">
    <property type="entry name" value="G_PROTEIN_RECEP_F3_3"/>
    <property type="match status" value="1"/>
</dbReference>
<proteinExistence type="inferred from homology"/>
<keyword evidence="8 14" id="KW-0675">Receptor</keyword>
<keyword evidence="10" id="KW-0807">Transducer</keyword>
<comment type="similarity">
    <text evidence="11">Belongs to the G-protein coupled receptor 3 family. TAS1R subfamily.</text>
</comment>
<keyword evidence="3 12" id="KW-0812">Transmembrane</keyword>
<dbReference type="PANTHER" id="PTHR24061">
    <property type="entry name" value="CALCIUM-SENSING RECEPTOR-RELATED"/>
    <property type="match status" value="1"/>
</dbReference>
<evidence type="ECO:0000259" key="13">
    <source>
        <dbReference type="PROSITE" id="PS50259"/>
    </source>
</evidence>
<dbReference type="InterPro" id="IPR001828">
    <property type="entry name" value="ANF_lig-bd_rcpt"/>
</dbReference>
<feature type="transmembrane region" description="Helical" evidence="12">
    <location>
        <begin position="788"/>
        <end position="812"/>
    </location>
</feature>
<evidence type="ECO:0000256" key="2">
    <source>
        <dbReference type="ARBA" id="ARBA00022475"/>
    </source>
</evidence>
<accession>A0AAD1VTC1</accession>
<comment type="subcellular location">
    <subcellularLocation>
        <location evidence="1">Cell membrane</location>
        <topology evidence="1">Multi-pass membrane protein</topology>
    </subcellularLocation>
</comment>
<dbReference type="FunFam" id="2.10.50.30:FF:000004">
    <property type="entry name" value="Taste receptor type 1 member 3-like protein"/>
    <property type="match status" value="1"/>
</dbReference>
<dbReference type="Proteomes" id="UP001295444">
    <property type="component" value="Chromosome 03"/>
</dbReference>
<dbReference type="GO" id="GO:0004930">
    <property type="term" value="F:G protein-coupled receptor activity"/>
    <property type="evidence" value="ECO:0007669"/>
    <property type="project" value="UniProtKB-KW"/>
</dbReference>
<keyword evidence="7 12" id="KW-0472">Membrane</keyword>
<evidence type="ECO:0000256" key="9">
    <source>
        <dbReference type="ARBA" id="ARBA00023180"/>
    </source>
</evidence>
<dbReference type="InterPro" id="IPR017979">
    <property type="entry name" value="GPCR_3_CS"/>
</dbReference>
<name>A0AAD1VTC1_PELCU</name>
<evidence type="ECO:0000313" key="14">
    <source>
        <dbReference type="EMBL" id="CAH2272594.1"/>
    </source>
</evidence>
<evidence type="ECO:0000256" key="7">
    <source>
        <dbReference type="ARBA" id="ARBA00023136"/>
    </source>
</evidence>
<evidence type="ECO:0000256" key="12">
    <source>
        <dbReference type="SAM" id="Phobius"/>
    </source>
</evidence>
<keyword evidence="6" id="KW-0297">G-protein coupled receptor</keyword>
<reference evidence="14" key="1">
    <citation type="submission" date="2022-03" db="EMBL/GenBank/DDBJ databases">
        <authorList>
            <person name="Alioto T."/>
            <person name="Alioto T."/>
            <person name="Gomez Garrido J."/>
        </authorList>
    </citation>
    <scope>NUCLEOTIDE SEQUENCE</scope>
</reference>
<evidence type="ECO:0000256" key="10">
    <source>
        <dbReference type="ARBA" id="ARBA00023224"/>
    </source>
</evidence>
<dbReference type="SUPFAM" id="SSF53822">
    <property type="entry name" value="Periplasmic binding protein-like I"/>
    <property type="match status" value="2"/>
</dbReference>
<feature type="domain" description="G-protein coupled receptors family 3 profile" evidence="13">
    <location>
        <begin position="692"/>
        <end position="826"/>
    </location>
</feature>
<keyword evidence="9" id="KW-0325">Glycoprotein</keyword>
<dbReference type="InterPro" id="IPR038550">
    <property type="entry name" value="GPCR_3_9-Cys_sf"/>
</dbReference>
<protein>
    <submittedName>
        <fullName evidence="14">Extracellular calcium-sensing receptor-like</fullName>
    </submittedName>
</protein>